<proteinExistence type="predicted"/>
<accession>A0A143QKK8</accession>
<dbReference type="RefSeq" id="WP_080966170.1">
    <property type="nucleotide sequence ID" value="NZ_LFDS01000002.1"/>
</dbReference>
<feature type="domain" description="Condensation" evidence="1">
    <location>
        <begin position="55"/>
        <end position="381"/>
    </location>
</feature>
<dbReference type="GO" id="GO:0008610">
    <property type="term" value="P:lipid biosynthetic process"/>
    <property type="evidence" value="ECO:0007669"/>
    <property type="project" value="UniProtKB-ARBA"/>
</dbReference>
<gene>
    <name evidence="2" type="primary">papA3_1</name>
    <name evidence="2" type="ORF">A3Q41_02149</name>
</gene>
<dbReference type="KEGG" id="rhs:A3Q41_02149"/>
<reference evidence="2 3" key="1">
    <citation type="journal article" date="2016" name="Genome Announc.">
        <title>Complete Genome and Plasmid Sequences for Rhodococcus fascians D188 and Draft Sequences for Rhodococcus Isolates PBTS 1 and PBTS 2.</title>
        <authorList>
            <person name="Stamler R.A."/>
            <person name="Vereecke D."/>
            <person name="Zhang Y."/>
            <person name="Schilkey F."/>
            <person name="Devitt N."/>
            <person name="Randall J.J."/>
        </authorList>
    </citation>
    <scope>NUCLEOTIDE SEQUENCE [LARGE SCALE GENOMIC DNA]</scope>
    <source>
        <strain evidence="2 3">PBTS2</strain>
    </source>
</reference>
<dbReference type="SUPFAM" id="SSF52777">
    <property type="entry name" value="CoA-dependent acyltransferases"/>
    <property type="match status" value="2"/>
</dbReference>
<dbReference type="InterPro" id="IPR001242">
    <property type="entry name" value="Condensation_dom"/>
</dbReference>
<reference evidence="3" key="2">
    <citation type="submission" date="2016-04" db="EMBL/GenBank/DDBJ databases">
        <title>Complete Genome and Plasmid Sequences for Rhodococcus fascians D188 and Draft Sequences for Rhodococcus spp. Isolates PBTS 1 and PBTS 2.</title>
        <authorList>
            <person name="Stamer R."/>
            <person name="Vereecke D."/>
            <person name="Zhang Y."/>
            <person name="Schilkey F."/>
            <person name="Devitt N."/>
            <person name="Randall J."/>
        </authorList>
    </citation>
    <scope>NUCLEOTIDE SEQUENCE [LARGE SCALE GENOMIC DNA]</scope>
    <source>
        <strain evidence="3">PBTS2</strain>
    </source>
</reference>
<dbReference type="PATRIC" id="fig|1653479.3.peg.2176"/>
<dbReference type="GO" id="GO:0016746">
    <property type="term" value="F:acyltransferase activity"/>
    <property type="evidence" value="ECO:0007669"/>
    <property type="project" value="UniProtKB-KW"/>
</dbReference>
<dbReference type="AlphaFoldDB" id="A0A143QKK8"/>
<name>A0A143QKK8_RHOFA</name>
<dbReference type="EC" id="2.3.1.-" evidence="2"/>
<dbReference type="GO" id="GO:0044550">
    <property type="term" value="P:secondary metabolite biosynthetic process"/>
    <property type="evidence" value="ECO:0007669"/>
    <property type="project" value="TreeGrafter"/>
</dbReference>
<keyword evidence="3" id="KW-1185">Reference proteome</keyword>
<organism evidence="2 3">
    <name type="scientific">Rhodococcoides fascians</name>
    <name type="common">Rhodococcus fascians</name>
    <dbReference type="NCBI Taxonomy" id="1828"/>
    <lineage>
        <taxon>Bacteria</taxon>
        <taxon>Bacillati</taxon>
        <taxon>Actinomycetota</taxon>
        <taxon>Actinomycetes</taxon>
        <taxon>Mycobacteriales</taxon>
        <taxon>Nocardiaceae</taxon>
        <taxon>Rhodococcoides</taxon>
    </lineage>
</organism>
<dbReference type="GO" id="GO:0005737">
    <property type="term" value="C:cytoplasm"/>
    <property type="evidence" value="ECO:0007669"/>
    <property type="project" value="TreeGrafter"/>
</dbReference>
<dbReference type="PANTHER" id="PTHR45527:SF1">
    <property type="entry name" value="FATTY ACID SYNTHASE"/>
    <property type="match status" value="1"/>
</dbReference>
<evidence type="ECO:0000313" key="3">
    <source>
        <dbReference type="Proteomes" id="UP000076038"/>
    </source>
</evidence>
<evidence type="ECO:0000313" key="2">
    <source>
        <dbReference type="EMBL" id="AMY23451.1"/>
    </source>
</evidence>
<dbReference type="GO" id="GO:0043041">
    <property type="term" value="P:amino acid activation for nonribosomal peptide biosynthetic process"/>
    <property type="evidence" value="ECO:0007669"/>
    <property type="project" value="TreeGrafter"/>
</dbReference>
<dbReference type="EMBL" id="CP015220">
    <property type="protein sequence ID" value="AMY23451.1"/>
    <property type="molecule type" value="Genomic_DNA"/>
</dbReference>
<dbReference type="Gene3D" id="3.30.559.10">
    <property type="entry name" value="Chloramphenicol acetyltransferase-like domain"/>
    <property type="match status" value="1"/>
</dbReference>
<evidence type="ECO:0000259" key="1">
    <source>
        <dbReference type="Pfam" id="PF00668"/>
    </source>
</evidence>
<dbReference type="GO" id="GO:0031177">
    <property type="term" value="F:phosphopantetheine binding"/>
    <property type="evidence" value="ECO:0007669"/>
    <property type="project" value="TreeGrafter"/>
</dbReference>
<keyword evidence="2" id="KW-0808">Transferase</keyword>
<protein>
    <submittedName>
        <fullName evidence="2">Acyltransferase papA3</fullName>
        <ecNumber evidence="2">2.3.1.-</ecNumber>
    </submittedName>
</protein>
<sequence length="489" mass="52986">MKFTEIADYQLPGGRVTKFSPQADSGTFRWDPDDRPLAYDHETYVRRAASGRAESSWLGAVFEVTGHLDTAAMNRALLAWHRRHEVFRTTATIAEDGAGNQHLVRRTCAPDRLRFGSTDLGWIEADAVGTTLTDLFDGELSPLRWPHCMVVTISDTPDVDEDRFLLLFAADHSVMDAYSMLLSIGELSRLYDAELRSQSVEMSDIGSHVDFSVRSRTMGNEVTVVHDTVERWRQFLAATGGFPALSSVAATRSRTSFSPPADAVQRGWALQVAGGEQVAAVNSVCRAAGHTTQTAVMAAMALAHRRLTGEPTLRLVMPLHTRDEARFLESVGWYVGIGPLEIDVRHARTFADALSAAATGISAAKKLSRVPFPRVAELLGTVAEPQFVVSYLDLRFVAGAADWTARRAQTLRSAARSESEVYIWVARTAEGITVSARHPADDAATAAVTDLVVSTFETMFEVIDAGIGAPVGVDSVGLDSVGAADVHIA</sequence>
<keyword evidence="2" id="KW-0012">Acyltransferase</keyword>
<dbReference type="Pfam" id="PF00668">
    <property type="entry name" value="Condensation"/>
    <property type="match status" value="1"/>
</dbReference>
<dbReference type="InterPro" id="IPR023213">
    <property type="entry name" value="CAT-like_dom_sf"/>
</dbReference>
<dbReference type="Gene3D" id="3.30.559.30">
    <property type="entry name" value="Nonribosomal peptide synthetase, condensation domain"/>
    <property type="match status" value="1"/>
</dbReference>
<dbReference type="PANTHER" id="PTHR45527">
    <property type="entry name" value="NONRIBOSOMAL PEPTIDE SYNTHETASE"/>
    <property type="match status" value="1"/>
</dbReference>
<dbReference type="Proteomes" id="UP000076038">
    <property type="component" value="Chromosome"/>
</dbReference>
<dbReference type="OrthoDB" id="9789603at2"/>